<reference evidence="4" key="1">
    <citation type="submission" date="2022-04" db="EMBL/GenBank/DDBJ databases">
        <authorList>
            <person name="Criscuolo A."/>
        </authorList>
    </citation>
    <scope>NUCLEOTIDE SEQUENCE</scope>
    <source>
        <strain evidence="4">CIP111895</strain>
    </source>
</reference>
<protein>
    <submittedName>
        <fullName evidence="4">Long-chain-alcohol dehydrogenase 1</fullName>
        <ecNumber evidence="4">1.1.1.192</ecNumber>
    </submittedName>
</protein>
<gene>
    <name evidence="4" type="primary">adh1</name>
    <name evidence="4" type="ORF">BACCIP111895_01198</name>
</gene>
<evidence type="ECO:0000256" key="1">
    <source>
        <dbReference type="ARBA" id="ARBA00023002"/>
    </source>
</evidence>
<feature type="domain" description="Alcohol dehydrogenase iron-type/glycerol dehydrogenase GldA" evidence="2">
    <location>
        <begin position="7"/>
        <end position="182"/>
    </location>
</feature>
<comment type="caution">
    <text evidence="4">The sequence shown here is derived from an EMBL/GenBank/DDBJ whole genome shotgun (WGS) entry which is preliminary data.</text>
</comment>
<dbReference type="PANTHER" id="PTHR11496:SF104">
    <property type="entry name" value="3-DEOXY-ALPHA-D-MANNO-OCTULOSONATE 8-OXIDASE"/>
    <property type="match status" value="1"/>
</dbReference>
<evidence type="ECO:0000259" key="3">
    <source>
        <dbReference type="Pfam" id="PF25137"/>
    </source>
</evidence>
<sequence length="383" mass="42280">MFNYYQPSKIHFGKGRLKELANIASKYGKKCLLVTTENVAPLDKLYDRVKEILGNVAIEVIHFDKVLPNPTIEMVTEGFELAKSEKVDFVLSVGGGSSIDTAKIIALTNGLDKIDWDYLFSTYTNPFEDYDKLTDKNLPLIAVSTTSGTGSQVTQAAVITRGTEKNTIFHNDNFSNECIVDPELMITLPPRITASTGFDAFTHAFESFINPKASIMTEIQALKAIELVVKYLPKAMEDGANINYREQLAVADTFGGISLANAGAAAPHPLSEIIGGVTHIPHGEALAVVYPGFIKFFNDDYIEKFAIVARTFNVELESVSEKEAATALYDEITKFLSMVGLSKKLKDFYISDDQFEQIINNPILGVLPFGSKEKLQEIMRASY</sequence>
<dbReference type="Proteomes" id="UP000838308">
    <property type="component" value="Unassembled WGS sequence"/>
</dbReference>
<keyword evidence="1 4" id="KW-0560">Oxidoreductase</keyword>
<dbReference type="CDD" id="cd08185">
    <property type="entry name" value="Fe-ADH-like"/>
    <property type="match status" value="1"/>
</dbReference>
<evidence type="ECO:0000259" key="2">
    <source>
        <dbReference type="Pfam" id="PF00465"/>
    </source>
</evidence>
<dbReference type="RefSeq" id="WP_248734380.1">
    <property type="nucleotide sequence ID" value="NZ_CALBWS010000005.1"/>
</dbReference>
<organism evidence="4 5">
    <name type="scientific">Neobacillus rhizosphaerae</name>
    <dbReference type="NCBI Taxonomy" id="2880965"/>
    <lineage>
        <taxon>Bacteria</taxon>
        <taxon>Bacillati</taxon>
        <taxon>Bacillota</taxon>
        <taxon>Bacilli</taxon>
        <taxon>Bacillales</taxon>
        <taxon>Bacillaceae</taxon>
        <taxon>Neobacillus</taxon>
    </lineage>
</organism>
<dbReference type="EC" id="1.1.1.192" evidence="4"/>
<evidence type="ECO:0000313" key="4">
    <source>
        <dbReference type="EMBL" id="CAH2714044.1"/>
    </source>
</evidence>
<dbReference type="PANTHER" id="PTHR11496">
    <property type="entry name" value="ALCOHOL DEHYDROGENASE"/>
    <property type="match status" value="1"/>
</dbReference>
<dbReference type="Gene3D" id="3.40.50.1970">
    <property type="match status" value="1"/>
</dbReference>
<dbReference type="Pfam" id="PF25137">
    <property type="entry name" value="ADH_Fe_C"/>
    <property type="match status" value="1"/>
</dbReference>
<dbReference type="InterPro" id="IPR001670">
    <property type="entry name" value="ADH_Fe/GldA"/>
</dbReference>
<evidence type="ECO:0000313" key="5">
    <source>
        <dbReference type="Proteomes" id="UP000838308"/>
    </source>
</evidence>
<name>A0ABM9EN60_9BACI</name>
<dbReference type="GO" id="GO:0050060">
    <property type="term" value="F:long-chain-alcohol dehydrogenase activity"/>
    <property type="evidence" value="ECO:0007669"/>
    <property type="project" value="UniProtKB-EC"/>
</dbReference>
<accession>A0ABM9EN60</accession>
<dbReference type="Pfam" id="PF00465">
    <property type="entry name" value="Fe-ADH"/>
    <property type="match status" value="1"/>
</dbReference>
<dbReference type="EMBL" id="CALBWS010000005">
    <property type="protein sequence ID" value="CAH2714044.1"/>
    <property type="molecule type" value="Genomic_DNA"/>
</dbReference>
<dbReference type="InterPro" id="IPR056798">
    <property type="entry name" value="ADH_Fe_C"/>
</dbReference>
<dbReference type="Gene3D" id="1.20.1090.10">
    <property type="entry name" value="Dehydroquinate synthase-like - alpha domain"/>
    <property type="match status" value="1"/>
</dbReference>
<proteinExistence type="predicted"/>
<keyword evidence="5" id="KW-1185">Reference proteome</keyword>
<feature type="domain" description="Fe-containing alcohol dehydrogenase-like C-terminal" evidence="3">
    <location>
        <begin position="193"/>
        <end position="361"/>
    </location>
</feature>
<dbReference type="SUPFAM" id="SSF56796">
    <property type="entry name" value="Dehydroquinate synthase-like"/>
    <property type="match status" value="1"/>
</dbReference>
<dbReference type="InterPro" id="IPR039697">
    <property type="entry name" value="Alcohol_dehydrogenase_Fe"/>
</dbReference>